<accession>A0A856MR64</accession>
<dbReference type="RefSeq" id="WP_169264171.1">
    <property type="nucleotide sequence ID" value="NZ_CAWOXK010000002.1"/>
</dbReference>
<dbReference type="EMBL" id="CP030119">
    <property type="protein sequence ID" value="QDL12650.1"/>
    <property type="molecule type" value="Genomic_DNA"/>
</dbReference>
<dbReference type="InterPro" id="IPR029058">
    <property type="entry name" value="AB_hydrolase_fold"/>
</dbReference>
<protein>
    <submittedName>
        <fullName evidence="3">Putative thioesterase</fullName>
    </submittedName>
</protein>
<reference evidence="3 4" key="1">
    <citation type="submission" date="2018-06" db="EMBL/GenBank/DDBJ databases">
        <title>Comparative genomics of Brasilonema spp. strains.</title>
        <authorList>
            <person name="Alvarenga D.O."/>
            <person name="Fiore M.F."/>
            <person name="Varani A.M."/>
        </authorList>
    </citation>
    <scope>NUCLEOTIDE SEQUENCE [LARGE SCALE GENOMIC DNA]</scope>
    <source>
        <strain evidence="3 4">CENA114</strain>
        <plasmid evidence="4">pboct1</plasmid>
    </source>
</reference>
<geneLocation type="plasmid" evidence="4">
    <name>pboct1</name>
</geneLocation>
<organism evidence="3 4">
    <name type="scientific">Brasilonema sennae CENA114</name>
    <dbReference type="NCBI Taxonomy" id="415709"/>
    <lineage>
        <taxon>Bacteria</taxon>
        <taxon>Bacillati</taxon>
        <taxon>Cyanobacteriota</taxon>
        <taxon>Cyanophyceae</taxon>
        <taxon>Nostocales</taxon>
        <taxon>Scytonemataceae</taxon>
        <taxon>Brasilonema</taxon>
        <taxon>Bromeliae group (in: Brasilonema)</taxon>
    </lineage>
</organism>
<evidence type="ECO:0000313" key="3">
    <source>
        <dbReference type="EMBL" id="QDL12650.1"/>
    </source>
</evidence>
<feature type="domain" description="Thioesterase" evidence="2">
    <location>
        <begin position="23"/>
        <end position="244"/>
    </location>
</feature>
<keyword evidence="3" id="KW-0614">Plasmid</keyword>
<gene>
    <name evidence="3" type="ORF">DP114_33400</name>
</gene>
<dbReference type="InterPro" id="IPR001031">
    <property type="entry name" value="Thioesterase"/>
</dbReference>
<dbReference type="Gene3D" id="3.40.50.1820">
    <property type="entry name" value="alpha/beta hydrolase"/>
    <property type="match status" value="1"/>
</dbReference>
<keyword evidence="4" id="KW-1185">Reference proteome</keyword>
<dbReference type="PANTHER" id="PTHR11487:SF0">
    <property type="entry name" value="S-ACYL FATTY ACID SYNTHASE THIOESTERASE, MEDIUM CHAIN"/>
    <property type="match status" value="1"/>
</dbReference>
<comment type="similarity">
    <text evidence="1">Belongs to the thioesterase family.</text>
</comment>
<dbReference type="Pfam" id="PF00975">
    <property type="entry name" value="Thioesterase"/>
    <property type="match status" value="1"/>
</dbReference>
<evidence type="ECO:0000313" key="4">
    <source>
        <dbReference type="Proteomes" id="UP000503129"/>
    </source>
</evidence>
<evidence type="ECO:0000256" key="1">
    <source>
        <dbReference type="ARBA" id="ARBA00007169"/>
    </source>
</evidence>
<sequence>MALSYVKTPWIVSSKYNPQAELRLFCFPYAGSNALIFRSWEDNLPIMVEVCPIELPGRGSRLMEAPFTQVVPLVQACAQALLPYLDKPFAFFGHSLGALICFELAHFLRREYGKTPVRLFVSARQAPHIPDLSPMHALPESAFLQELHRLNGTPKEILENPEMMQLFIPILRADLMLDEAYVYTTKPALELPITVFGGLQDPETSLDDLKAWREHTNASFSIKMFSGDHFFINTAQPLLLQAISQEL</sequence>
<dbReference type="PANTHER" id="PTHR11487">
    <property type="entry name" value="THIOESTERASE"/>
    <property type="match status" value="1"/>
</dbReference>
<dbReference type="GO" id="GO:0008610">
    <property type="term" value="P:lipid biosynthetic process"/>
    <property type="evidence" value="ECO:0007669"/>
    <property type="project" value="TreeGrafter"/>
</dbReference>
<dbReference type="AlphaFoldDB" id="A0A856MR64"/>
<dbReference type="InterPro" id="IPR012223">
    <property type="entry name" value="TEII"/>
</dbReference>
<dbReference type="KEGG" id="bsen:DP114_33400"/>
<evidence type="ECO:0000259" key="2">
    <source>
        <dbReference type="Pfam" id="PF00975"/>
    </source>
</evidence>
<name>A0A856MR64_9CYAN</name>
<dbReference type="Proteomes" id="UP000503129">
    <property type="component" value="Plasmid pBOCT1"/>
</dbReference>
<dbReference type="SUPFAM" id="SSF53474">
    <property type="entry name" value="alpha/beta-Hydrolases"/>
    <property type="match status" value="1"/>
</dbReference>
<proteinExistence type="inferred from homology"/>